<accession>A0A4R0JA41</accession>
<comment type="caution">
    <text evidence="2">The sequence shown here is derived from an EMBL/GenBank/DDBJ whole genome shotgun (WGS) entry which is preliminary data.</text>
</comment>
<dbReference type="InterPro" id="IPR036514">
    <property type="entry name" value="SGNH_hydro_sf"/>
</dbReference>
<name>A0A4R0JA41_9ACTN</name>
<proteinExistence type="predicted"/>
<dbReference type="Proteomes" id="UP000292385">
    <property type="component" value="Unassembled WGS sequence"/>
</dbReference>
<sequence>MHLEAPSAHAKAAAPVVNSGAYGSGALGSWQANNRVISSSAEVRHVVASDGVVLFGDSIAVQDGAALGRLLGQQLGTSFAQYSWAGQPTSAAVDALEQWSRSYGLPRRIVMAVGSNDIFDPPAFAAQVERALRIAGPQRSVVWVDVQVSRTDEPTVVQVADQRNSEWINLQLSQAASRHPNLRIVHWAEFLAAQPERLHTDLRDGRHTTVPTGQNARNALILQAIRTS</sequence>
<dbReference type="EMBL" id="SJJY01000006">
    <property type="protein sequence ID" value="TCC21220.1"/>
    <property type="molecule type" value="Genomic_DNA"/>
</dbReference>
<dbReference type="EMBL" id="SJKC01000001">
    <property type="protein sequence ID" value="TCC42640.1"/>
    <property type="molecule type" value="Genomic_DNA"/>
</dbReference>
<evidence type="ECO:0000313" key="4">
    <source>
        <dbReference type="Proteomes" id="UP000294225"/>
    </source>
</evidence>
<dbReference type="AlphaFoldDB" id="A0A4R0JA41"/>
<keyword evidence="3" id="KW-1185">Reference proteome</keyword>
<evidence type="ECO:0000313" key="3">
    <source>
        <dbReference type="Proteomes" id="UP000292385"/>
    </source>
</evidence>
<evidence type="ECO:0000313" key="1">
    <source>
        <dbReference type="EMBL" id="TCC21220.1"/>
    </source>
</evidence>
<protein>
    <recommendedName>
        <fullName evidence="5">SGNH hydrolase-type esterase domain-containing protein</fullName>
    </recommendedName>
</protein>
<organism evidence="2 4">
    <name type="scientific">Kribbella speibonae</name>
    <dbReference type="NCBI Taxonomy" id="1572660"/>
    <lineage>
        <taxon>Bacteria</taxon>
        <taxon>Bacillati</taxon>
        <taxon>Actinomycetota</taxon>
        <taxon>Actinomycetes</taxon>
        <taxon>Propionibacteriales</taxon>
        <taxon>Kribbellaceae</taxon>
        <taxon>Kribbella</taxon>
    </lineage>
</organism>
<dbReference type="Gene3D" id="3.40.50.1110">
    <property type="entry name" value="SGNH hydrolase"/>
    <property type="match status" value="1"/>
</dbReference>
<evidence type="ECO:0008006" key="5">
    <source>
        <dbReference type="Google" id="ProtNLM"/>
    </source>
</evidence>
<dbReference type="Proteomes" id="UP000294225">
    <property type="component" value="Unassembled WGS sequence"/>
</dbReference>
<gene>
    <name evidence="1" type="ORF">E0H58_27075</name>
    <name evidence="2" type="ORF">E0H92_04825</name>
</gene>
<reference evidence="3 4" key="1">
    <citation type="submission" date="2019-02" db="EMBL/GenBank/DDBJ databases">
        <title>Kribbella capetownensis sp. nov. and Kribbella speibonae sp. nov., isolated from soil.</title>
        <authorList>
            <person name="Curtis S.M."/>
            <person name="Norton I."/>
            <person name="Everest G.J."/>
            <person name="Meyers P.R."/>
        </authorList>
    </citation>
    <scope>NUCLEOTIDE SEQUENCE [LARGE SCALE GENOMIC DNA]</scope>
    <source>
        <strain evidence="1 3">SK5</strain>
        <strain evidence="2 4">YM55</strain>
    </source>
</reference>
<dbReference type="SUPFAM" id="SSF52266">
    <property type="entry name" value="SGNH hydrolase"/>
    <property type="match status" value="1"/>
</dbReference>
<evidence type="ECO:0000313" key="2">
    <source>
        <dbReference type="EMBL" id="TCC42640.1"/>
    </source>
</evidence>